<gene>
    <name evidence="3" type="ORF">BRARA_G00298</name>
</gene>
<feature type="repeat" description="PPR" evidence="2">
    <location>
        <begin position="107"/>
        <end position="141"/>
    </location>
</feature>
<dbReference type="FunFam" id="1.25.40.10:FF:000344">
    <property type="entry name" value="Pentatricopeptide repeat-containing protein"/>
    <property type="match status" value="1"/>
</dbReference>
<organism evidence="3 4">
    <name type="scientific">Brassica campestris</name>
    <name type="common">Field mustard</name>
    <dbReference type="NCBI Taxonomy" id="3711"/>
    <lineage>
        <taxon>Eukaryota</taxon>
        <taxon>Viridiplantae</taxon>
        <taxon>Streptophyta</taxon>
        <taxon>Embryophyta</taxon>
        <taxon>Tracheophyta</taxon>
        <taxon>Spermatophyta</taxon>
        <taxon>Magnoliopsida</taxon>
        <taxon>eudicotyledons</taxon>
        <taxon>Gunneridae</taxon>
        <taxon>Pentapetalae</taxon>
        <taxon>rosids</taxon>
        <taxon>malvids</taxon>
        <taxon>Brassicales</taxon>
        <taxon>Brassicaceae</taxon>
        <taxon>Brassiceae</taxon>
        <taxon>Brassica</taxon>
    </lineage>
</organism>
<reference evidence="3 4" key="1">
    <citation type="submission" date="2018-06" db="EMBL/GenBank/DDBJ databases">
        <title>WGS assembly of Brassica rapa FPsc.</title>
        <authorList>
            <person name="Bowman J."/>
            <person name="Kohchi T."/>
            <person name="Yamato K."/>
            <person name="Jenkins J."/>
            <person name="Shu S."/>
            <person name="Ishizaki K."/>
            <person name="Yamaoka S."/>
            <person name="Nishihama R."/>
            <person name="Nakamura Y."/>
            <person name="Berger F."/>
            <person name="Adam C."/>
            <person name="Aki S."/>
            <person name="Althoff F."/>
            <person name="Araki T."/>
            <person name="Arteaga-Vazquez M."/>
            <person name="Balasubrmanian S."/>
            <person name="Bauer D."/>
            <person name="Boehm C."/>
            <person name="Briginshaw L."/>
            <person name="Caballero-Perez J."/>
            <person name="Catarino B."/>
            <person name="Chen F."/>
            <person name="Chiyoda S."/>
            <person name="Chovatia M."/>
            <person name="Davies K."/>
            <person name="Delmans M."/>
            <person name="Demura T."/>
            <person name="Dierschke T."/>
            <person name="Dolan L."/>
            <person name="Dorantes-Acosta A."/>
            <person name="Eklund D."/>
            <person name="Florent S."/>
            <person name="Flores-Sandoval E."/>
            <person name="Fujiyama A."/>
            <person name="Fukuzawa H."/>
            <person name="Galik B."/>
            <person name="Grimanelli D."/>
            <person name="Grimwood J."/>
            <person name="Grossniklaus U."/>
            <person name="Hamada T."/>
            <person name="Haseloff J."/>
            <person name="Hetherington A."/>
            <person name="Higo A."/>
            <person name="Hirakawa Y."/>
            <person name="Hundley H."/>
            <person name="Ikeda Y."/>
            <person name="Inoue K."/>
            <person name="Inoue S."/>
            <person name="Ishida S."/>
            <person name="Jia Q."/>
            <person name="Kakita M."/>
            <person name="Kanazawa T."/>
            <person name="Kawai Y."/>
            <person name="Kawashima T."/>
            <person name="Kennedy M."/>
            <person name="Kinose K."/>
            <person name="Kinoshita T."/>
            <person name="Kohara Y."/>
            <person name="Koide E."/>
            <person name="Komatsu K."/>
            <person name="Kopischke S."/>
            <person name="Kubo M."/>
            <person name="Kyozuka J."/>
            <person name="Lagercrantz U."/>
            <person name="Lin S."/>
            <person name="Lindquist E."/>
            <person name="Lipzen A."/>
            <person name="Lu C."/>
            <person name="Luna E."/>
            <person name="Martienssen R."/>
            <person name="Minamino N."/>
            <person name="Mizutani M."/>
            <person name="Mizutani M."/>
            <person name="Mochizuki N."/>
            <person name="Monte I."/>
            <person name="Mosher R."/>
            <person name="Nagasaki H."/>
            <person name="Nakagami H."/>
            <person name="Naramoto S."/>
            <person name="Nishitani K."/>
            <person name="Ohtani M."/>
            <person name="Okamoto T."/>
            <person name="Okumura M."/>
            <person name="Phillips J."/>
            <person name="Pollak B."/>
            <person name="Reinders A."/>
            <person name="Roevekamp M."/>
            <person name="Sano R."/>
            <person name="Sawa S."/>
            <person name="Schmid M."/>
            <person name="Shirakawa M."/>
            <person name="Solano R."/>
            <person name="Spunde A."/>
            <person name="Suetsugu N."/>
            <person name="Sugano S."/>
            <person name="Sugiyama A."/>
            <person name="Sun R."/>
            <person name="Suzuki Y."/>
            <person name="Takenaka M."/>
            <person name="Takezawa D."/>
            <person name="Tomogane H."/>
            <person name="Tsuzuki M."/>
            <person name="Ueda T."/>
            <person name="Umeda M."/>
            <person name="Ward J."/>
            <person name="Watanabe Y."/>
            <person name="Yazaki K."/>
            <person name="Yokoyama R."/>
            <person name="Yoshitake Y."/>
            <person name="Yotsui I."/>
            <person name="Zachgo S."/>
            <person name="Schmutz J."/>
        </authorList>
    </citation>
    <scope>NUCLEOTIDE SEQUENCE [LARGE SCALE GENOMIC DNA]</scope>
    <source>
        <strain evidence="4">cv. B-3</strain>
    </source>
</reference>
<evidence type="ECO:0000256" key="1">
    <source>
        <dbReference type="ARBA" id="ARBA00022737"/>
    </source>
</evidence>
<sequence>MCSKLQALSWRIKQASSNGKWREVLSSYSEIQTTSGTQLNDPFLFPIVFKACGKLSWLSRGRCIHASLYKRGFESFVSVGNSIADFYMKCGDLCSATRVFDCMTSRDSVSWNVVVFGFLDHGFVEEGLWWFSKSRVWGFEPNVSTLVLVIHALRGLRLYVDGEKIHSYVIRSGFYGVSSVQNSILSLYAKCDLTNARKLFDEMSERDVISWSVVIRSYVQSQEPVCGLKLFREMVREGETEPDSVTVTSVLKGCAVLEDVNMGRSVHGFSIRKGFDLGDVFVRNSLIDIYSKGFDVDSAFRVFDETTCRNSVSWNSILAGFVHNQRYEEALKMFGLMRKEAVEADEVTLVSLLQVCKFFEQPLPCKSVHCVMIRFGYESNEVALSSLIDAYTSCSLVDDARAVFEWMAYKDVVSCSTMISGLARSGRPDEAISIFSQMKDKPNAVTVVNLLDACSASADLRKSKWAHGIAIRRGLATADISLDTSIVDAYAKCGAIEMARRAFNLVPRKNVVSWTVIILAYAINGLPERALVSFEEMKREGYAPNAVTYLAVLSACNHGGLIKQGLMIFKSMVKDHKKPSLQHYSCLVDMLSRAGEIETAMELIKNLPEDVKPGASAWGSILSGCRNRLKSGIITTEAIAEVLELEPLCSSGYLLASSVFAAEKSWEDVASMRRLVKERKVRVVAGYSTVLEGTVSRRFLAGEKLNQSDCEINTVVQSLHRCLTSENSMEWISTKVF</sequence>
<dbReference type="Proteomes" id="UP000264353">
    <property type="component" value="Chromosome A7"/>
</dbReference>
<evidence type="ECO:0000256" key="2">
    <source>
        <dbReference type="PROSITE-ProRule" id="PRU00708"/>
    </source>
</evidence>
<dbReference type="Pfam" id="PF20431">
    <property type="entry name" value="E_motif"/>
    <property type="match status" value="1"/>
</dbReference>
<feature type="repeat" description="PPR" evidence="2">
    <location>
        <begin position="310"/>
        <end position="344"/>
    </location>
</feature>
<evidence type="ECO:0000313" key="4">
    <source>
        <dbReference type="Proteomes" id="UP000264353"/>
    </source>
</evidence>
<name>A0A397YLP6_BRACM</name>
<dbReference type="PROSITE" id="PS51375">
    <property type="entry name" value="PPR"/>
    <property type="match status" value="6"/>
</dbReference>
<dbReference type="Gene3D" id="1.25.40.10">
    <property type="entry name" value="Tetratricopeptide repeat domain"/>
    <property type="match status" value="5"/>
</dbReference>
<dbReference type="PANTHER" id="PTHR24015:SF622">
    <property type="entry name" value="OS02G0833050 PROTEIN"/>
    <property type="match status" value="1"/>
</dbReference>
<dbReference type="InterPro" id="IPR002885">
    <property type="entry name" value="PPR_rpt"/>
</dbReference>
<dbReference type="InterPro" id="IPR011990">
    <property type="entry name" value="TPR-like_helical_dom_sf"/>
</dbReference>
<dbReference type="FunFam" id="1.25.40.10:FF:001079">
    <property type="entry name" value="Pentatricopeptide repeat-containing protein At2g17210"/>
    <property type="match status" value="1"/>
</dbReference>
<dbReference type="GO" id="GO:0009451">
    <property type="term" value="P:RNA modification"/>
    <property type="evidence" value="ECO:0007669"/>
    <property type="project" value="InterPro"/>
</dbReference>
<dbReference type="InterPro" id="IPR046960">
    <property type="entry name" value="PPR_At4g14850-like_plant"/>
</dbReference>
<dbReference type="Pfam" id="PF01535">
    <property type="entry name" value="PPR"/>
    <property type="match status" value="5"/>
</dbReference>
<dbReference type="EMBL" id="CM010634">
    <property type="protein sequence ID" value="RID52864.1"/>
    <property type="molecule type" value="Genomic_DNA"/>
</dbReference>
<feature type="repeat" description="PPR" evidence="2">
    <location>
        <begin position="411"/>
        <end position="441"/>
    </location>
</feature>
<evidence type="ECO:0008006" key="5">
    <source>
        <dbReference type="Google" id="ProtNLM"/>
    </source>
</evidence>
<feature type="repeat" description="PPR" evidence="2">
    <location>
        <begin position="207"/>
        <end position="241"/>
    </location>
</feature>
<dbReference type="NCBIfam" id="TIGR00756">
    <property type="entry name" value="PPR"/>
    <property type="match status" value="4"/>
</dbReference>
<protein>
    <recommendedName>
        <fullName evidence="5">Pentacotripeptide-repeat region of PRORP domain-containing protein</fullName>
    </recommendedName>
</protein>
<feature type="repeat" description="PPR" evidence="2">
    <location>
        <begin position="510"/>
        <end position="544"/>
    </location>
</feature>
<evidence type="ECO:0000313" key="3">
    <source>
        <dbReference type="EMBL" id="RID52864.1"/>
    </source>
</evidence>
<dbReference type="PANTHER" id="PTHR24015">
    <property type="entry name" value="OS07G0578800 PROTEIN-RELATED"/>
    <property type="match status" value="1"/>
</dbReference>
<dbReference type="InterPro" id="IPR046848">
    <property type="entry name" value="E_motif"/>
</dbReference>
<dbReference type="GO" id="GO:0003723">
    <property type="term" value="F:RNA binding"/>
    <property type="evidence" value="ECO:0007669"/>
    <property type="project" value="InterPro"/>
</dbReference>
<dbReference type="Pfam" id="PF13041">
    <property type="entry name" value="PPR_2"/>
    <property type="match status" value="3"/>
</dbReference>
<accession>A0A397YLP6</accession>
<proteinExistence type="predicted"/>
<dbReference type="AlphaFoldDB" id="A0A397YLP6"/>
<feature type="repeat" description="PPR" evidence="2">
    <location>
        <begin position="545"/>
        <end position="579"/>
    </location>
</feature>
<keyword evidence="1" id="KW-0677">Repeat</keyword>